<evidence type="ECO:0000313" key="10">
    <source>
        <dbReference type="Proteomes" id="UP000186922"/>
    </source>
</evidence>
<keyword evidence="5" id="KW-0539">Nucleus</keyword>
<evidence type="ECO:0000256" key="1">
    <source>
        <dbReference type="ARBA" id="ARBA00004123"/>
    </source>
</evidence>
<gene>
    <name evidence="9" type="primary">RvY_02503-1</name>
    <name evidence="9" type="synonym">RvY_02503.1</name>
    <name evidence="9" type="ORF">RvY_02503</name>
</gene>
<sequence length="518" mass="57983">MFISYLQRLLSQSAFWHAVVRKSRGTAALQWCRMQIAELQIIECSRDEFFRIYITFLMSDEFPPMLQHKMDIPLPDVPLPEVALPLLPNPEPEIPNHLVPDVSIYSHQVRDRMYRLIISQLFQDGHGPLGVSLATALSLHEPPCPPSDELYTIVSGLTPKRAQDGDVGDEKSIDLNVDSSVDITSPPLTVYEFAVATGHRGPVNAAAFNSSGKLVATGSQDGYIKVFDVEKMIQRGLDFHKLPPDQMEQSVIYRVIQDHNDNISSLSFHPDPDRQLLLSGSYDYTARLFSFEKSGYKRALRIIQEAEPIREVLFHPSGQYALIGTVHPTLRLYDIETNRSFVSSNKNDQHTGSITSLSYTKDGRMYCSGSKDGTIKLWDGISNRCIQTIVSAHEGTQINSVCFSKNGKYILSSGKDALVKLWEVSAVRPLMYYAGANLPPGMTPFRTQAQFNHDEEQVLYPSASGHLIVWNSRNAARLAALPLDHNGLVKRLCHSTAEPAYLTAGEDGRMRFYAKIRA</sequence>
<keyword evidence="3" id="KW-0507">mRNA processing</keyword>
<dbReference type="EMBL" id="BDGG01000001">
    <property type="protein sequence ID" value="GAU90023.1"/>
    <property type="molecule type" value="Genomic_DNA"/>
</dbReference>
<dbReference type="Pfam" id="PF16699">
    <property type="entry name" value="CSTF1_dimer"/>
    <property type="match status" value="1"/>
</dbReference>
<keyword evidence="4" id="KW-0677">Repeat</keyword>
<dbReference type="PRINTS" id="PR00320">
    <property type="entry name" value="GPROTEINBRPT"/>
</dbReference>
<dbReference type="InterPro" id="IPR015943">
    <property type="entry name" value="WD40/YVTN_repeat-like_dom_sf"/>
</dbReference>
<evidence type="ECO:0000256" key="6">
    <source>
        <dbReference type="ARBA" id="ARBA00029851"/>
    </source>
</evidence>
<dbReference type="SUPFAM" id="SSF50978">
    <property type="entry name" value="WD40 repeat-like"/>
    <property type="match status" value="1"/>
</dbReference>
<proteinExistence type="predicted"/>
<feature type="repeat" description="WD" evidence="7">
    <location>
        <begin position="196"/>
        <end position="230"/>
    </location>
</feature>
<evidence type="ECO:0000256" key="5">
    <source>
        <dbReference type="ARBA" id="ARBA00023242"/>
    </source>
</evidence>
<keyword evidence="10" id="KW-1185">Reference proteome</keyword>
<dbReference type="InterPro" id="IPR020472">
    <property type="entry name" value="WD40_PAC1"/>
</dbReference>
<evidence type="ECO:0000256" key="3">
    <source>
        <dbReference type="ARBA" id="ARBA00022664"/>
    </source>
</evidence>
<dbReference type="GO" id="GO:0003723">
    <property type="term" value="F:RNA binding"/>
    <property type="evidence" value="ECO:0007669"/>
    <property type="project" value="TreeGrafter"/>
</dbReference>
<feature type="repeat" description="WD" evidence="7">
    <location>
        <begin position="256"/>
        <end position="299"/>
    </location>
</feature>
<dbReference type="InterPro" id="IPR032028">
    <property type="entry name" value="CSTF1_dimer"/>
</dbReference>
<dbReference type="STRING" id="947166.A0A1D1UUG8"/>
<dbReference type="InterPro" id="IPR001680">
    <property type="entry name" value="WD40_rpt"/>
</dbReference>
<dbReference type="GO" id="GO:0005848">
    <property type="term" value="C:mRNA cleavage stimulating factor complex"/>
    <property type="evidence" value="ECO:0007669"/>
    <property type="project" value="InterPro"/>
</dbReference>
<evidence type="ECO:0000256" key="7">
    <source>
        <dbReference type="PROSITE-ProRule" id="PRU00221"/>
    </source>
</evidence>
<feature type="domain" description="Cleavage stimulation factor subunit 1 dimerisation" evidence="8">
    <location>
        <begin position="110"/>
        <end position="155"/>
    </location>
</feature>
<dbReference type="PROSITE" id="PS50294">
    <property type="entry name" value="WD_REPEATS_REGION"/>
    <property type="match status" value="3"/>
</dbReference>
<name>A0A1D1UUG8_RAMVA</name>
<dbReference type="PROSITE" id="PS50082">
    <property type="entry name" value="WD_REPEATS_2"/>
    <property type="match status" value="4"/>
</dbReference>
<dbReference type="PANTHER" id="PTHR44133">
    <property type="entry name" value="CLEAVAGE STIMULATION FACTOR SUBUNIT 1"/>
    <property type="match status" value="1"/>
</dbReference>
<dbReference type="OrthoDB" id="14421at2759"/>
<dbReference type="SMART" id="SM00320">
    <property type="entry name" value="WD40"/>
    <property type="match status" value="6"/>
</dbReference>
<evidence type="ECO:0000256" key="4">
    <source>
        <dbReference type="ARBA" id="ARBA00022737"/>
    </source>
</evidence>
<keyword evidence="2 7" id="KW-0853">WD repeat</keyword>
<evidence type="ECO:0000259" key="8">
    <source>
        <dbReference type="Pfam" id="PF16699"/>
    </source>
</evidence>
<dbReference type="Gene3D" id="2.130.10.10">
    <property type="entry name" value="YVTN repeat-like/Quinoprotein amine dehydrogenase"/>
    <property type="match status" value="2"/>
</dbReference>
<dbReference type="PROSITE" id="PS00678">
    <property type="entry name" value="WD_REPEATS_1"/>
    <property type="match status" value="1"/>
</dbReference>
<protein>
    <recommendedName>
        <fullName evidence="6">Cleavage stimulation factor 50 kDa subunit</fullName>
    </recommendedName>
</protein>
<dbReference type="AlphaFoldDB" id="A0A1D1UUG8"/>
<dbReference type="PANTHER" id="PTHR44133:SF2">
    <property type="entry name" value="CLEAVAGE STIMULATION FACTOR SUBUNIT 1"/>
    <property type="match status" value="1"/>
</dbReference>
<evidence type="ECO:0000313" key="9">
    <source>
        <dbReference type="EMBL" id="GAU90023.1"/>
    </source>
</evidence>
<dbReference type="Pfam" id="PF00400">
    <property type="entry name" value="WD40"/>
    <property type="match status" value="4"/>
</dbReference>
<dbReference type="Proteomes" id="UP000186922">
    <property type="component" value="Unassembled WGS sequence"/>
</dbReference>
<dbReference type="GO" id="GO:0031124">
    <property type="term" value="P:mRNA 3'-end processing"/>
    <property type="evidence" value="ECO:0007669"/>
    <property type="project" value="InterPro"/>
</dbReference>
<dbReference type="CDD" id="cd00200">
    <property type="entry name" value="WD40"/>
    <property type="match status" value="1"/>
</dbReference>
<evidence type="ECO:0000256" key="2">
    <source>
        <dbReference type="ARBA" id="ARBA00022574"/>
    </source>
</evidence>
<dbReference type="InterPro" id="IPR036322">
    <property type="entry name" value="WD40_repeat_dom_sf"/>
</dbReference>
<reference evidence="9 10" key="1">
    <citation type="journal article" date="2016" name="Nat. Commun.">
        <title>Extremotolerant tardigrade genome and improved radiotolerance of human cultured cells by tardigrade-unique protein.</title>
        <authorList>
            <person name="Hashimoto T."/>
            <person name="Horikawa D.D."/>
            <person name="Saito Y."/>
            <person name="Kuwahara H."/>
            <person name="Kozuka-Hata H."/>
            <person name="Shin-I T."/>
            <person name="Minakuchi Y."/>
            <person name="Ohishi K."/>
            <person name="Motoyama A."/>
            <person name="Aizu T."/>
            <person name="Enomoto A."/>
            <person name="Kondo K."/>
            <person name="Tanaka S."/>
            <person name="Hara Y."/>
            <person name="Koshikawa S."/>
            <person name="Sagara H."/>
            <person name="Miura T."/>
            <person name="Yokobori S."/>
            <person name="Miyagawa K."/>
            <person name="Suzuki Y."/>
            <person name="Kubo T."/>
            <person name="Oyama M."/>
            <person name="Kohara Y."/>
            <person name="Fujiyama A."/>
            <person name="Arakawa K."/>
            <person name="Katayama T."/>
            <person name="Toyoda A."/>
            <person name="Kunieda T."/>
        </authorList>
    </citation>
    <scope>NUCLEOTIDE SEQUENCE [LARGE SCALE GENOMIC DNA]</scope>
    <source>
        <strain evidence="9 10">YOKOZUNA-1</strain>
    </source>
</reference>
<comment type="caution">
    <text evidence="9">The sequence shown here is derived from an EMBL/GenBank/DDBJ whole genome shotgun (WGS) entry which is preliminary data.</text>
</comment>
<accession>A0A1D1UUG8</accession>
<dbReference type="InterPro" id="IPR044633">
    <property type="entry name" value="CstF1-like"/>
</dbReference>
<organism evidence="9 10">
    <name type="scientific">Ramazzottius varieornatus</name>
    <name type="common">Water bear</name>
    <name type="synonym">Tardigrade</name>
    <dbReference type="NCBI Taxonomy" id="947166"/>
    <lineage>
        <taxon>Eukaryota</taxon>
        <taxon>Metazoa</taxon>
        <taxon>Ecdysozoa</taxon>
        <taxon>Tardigrada</taxon>
        <taxon>Eutardigrada</taxon>
        <taxon>Parachela</taxon>
        <taxon>Hypsibioidea</taxon>
        <taxon>Ramazzottiidae</taxon>
        <taxon>Ramazzottius</taxon>
    </lineage>
</organism>
<dbReference type="InterPro" id="IPR038184">
    <property type="entry name" value="CSTF1_dimer_sf"/>
</dbReference>
<feature type="repeat" description="WD" evidence="7">
    <location>
        <begin position="347"/>
        <end position="388"/>
    </location>
</feature>
<feature type="repeat" description="WD" evidence="7">
    <location>
        <begin position="398"/>
        <end position="432"/>
    </location>
</feature>
<comment type="subcellular location">
    <subcellularLocation>
        <location evidence="1">Nucleus</location>
    </subcellularLocation>
</comment>
<dbReference type="InterPro" id="IPR019775">
    <property type="entry name" value="WD40_repeat_CS"/>
</dbReference>
<dbReference type="Gene3D" id="1.20.960.50">
    <property type="entry name" value="Cleavage stimulation factor subunit 1, dimerisation domain"/>
    <property type="match status" value="1"/>
</dbReference>